<organism evidence="2 3">
    <name type="scientific">Candidatus Iainarchaeum sp</name>
    <dbReference type="NCBI Taxonomy" id="3101447"/>
    <lineage>
        <taxon>Archaea</taxon>
        <taxon>Candidatus Iainarchaeota</taxon>
        <taxon>Candidatus Iainarchaeia</taxon>
        <taxon>Candidatus Iainarchaeales</taxon>
        <taxon>Candidatus Iainarchaeaceae</taxon>
        <taxon>Candidatus Iainarchaeum</taxon>
    </lineage>
</organism>
<dbReference type="Gene3D" id="3.40.50.150">
    <property type="entry name" value="Vaccinia Virus protein VP39"/>
    <property type="match status" value="1"/>
</dbReference>
<comment type="caution">
    <text evidence="2">The sequence shown here is derived from an EMBL/GenBank/DDBJ whole genome shotgun (WGS) entry which is preliminary data.</text>
</comment>
<dbReference type="Pfam" id="PF08241">
    <property type="entry name" value="Methyltransf_11"/>
    <property type="match status" value="1"/>
</dbReference>
<sequence length="250" mass="28985">MPCVAWHDMRRMRAGVPCFAPVGGSTGHKWFACRQGQRMVFMLAFFSRFVKGIQSGYSDRARTERFALFSRELQPTPGKRVLDVGAGQDFFEWFPFKDRLLVLNLLEWQGRRTWNGREVPHVIVGNGCRLPFKDQALDIVYSNATLEHVGKENWQAFADEVRRVGKSYWVSTPNKWFPLDVHYHLPFFHFLPKGMQRWCAKAFGLDAHRSEVFLDTDLLTAEDLRRLFPDAKLVAQGAVIPFNWSAYKKP</sequence>
<gene>
    <name evidence="2" type="ORF">J4203_07570</name>
</gene>
<feature type="domain" description="Methyltransferase type 11" evidence="1">
    <location>
        <begin position="118"/>
        <end position="166"/>
    </location>
</feature>
<dbReference type="SUPFAM" id="SSF53335">
    <property type="entry name" value="S-adenosyl-L-methionine-dependent methyltransferases"/>
    <property type="match status" value="1"/>
</dbReference>
<dbReference type="InterPro" id="IPR029063">
    <property type="entry name" value="SAM-dependent_MTases_sf"/>
</dbReference>
<name>A0A8T4LKE8_9ARCH</name>
<reference evidence="2" key="2">
    <citation type="submission" date="2021-05" db="EMBL/GenBank/DDBJ databases">
        <title>Protein family content uncovers lineage relationships and bacterial pathway maintenance mechanisms in DPANN archaea.</title>
        <authorList>
            <person name="Castelle C.J."/>
            <person name="Meheust R."/>
            <person name="Jaffe A.L."/>
            <person name="Seitz K."/>
            <person name="Gong X."/>
            <person name="Baker B.J."/>
            <person name="Banfield J.F."/>
        </authorList>
    </citation>
    <scope>NUCLEOTIDE SEQUENCE</scope>
    <source>
        <strain evidence="2">RIFCSPLOWO2_01_FULL_58_19</strain>
    </source>
</reference>
<dbReference type="InterPro" id="IPR013216">
    <property type="entry name" value="Methyltransf_11"/>
</dbReference>
<reference evidence="2" key="1">
    <citation type="submission" date="2021-03" db="EMBL/GenBank/DDBJ databases">
        <authorList>
            <person name="Jaffe A."/>
        </authorList>
    </citation>
    <scope>NUCLEOTIDE SEQUENCE</scope>
    <source>
        <strain evidence="2">RIFCSPLOWO2_01_FULL_58_19</strain>
    </source>
</reference>
<dbReference type="AlphaFoldDB" id="A0A8T4LKE8"/>
<evidence type="ECO:0000313" key="2">
    <source>
        <dbReference type="EMBL" id="MBS3063695.1"/>
    </source>
</evidence>
<dbReference type="GO" id="GO:0008757">
    <property type="term" value="F:S-adenosylmethionine-dependent methyltransferase activity"/>
    <property type="evidence" value="ECO:0007669"/>
    <property type="project" value="InterPro"/>
</dbReference>
<keyword evidence="2" id="KW-0808">Transferase</keyword>
<dbReference type="GO" id="GO:0032259">
    <property type="term" value="P:methylation"/>
    <property type="evidence" value="ECO:0007669"/>
    <property type="project" value="UniProtKB-KW"/>
</dbReference>
<keyword evidence="2" id="KW-0489">Methyltransferase</keyword>
<dbReference type="EMBL" id="JAGVWE010000006">
    <property type="protein sequence ID" value="MBS3063695.1"/>
    <property type="molecule type" value="Genomic_DNA"/>
</dbReference>
<evidence type="ECO:0000259" key="1">
    <source>
        <dbReference type="Pfam" id="PF08241"/>
    </source>
</evidence>
<protein>
    <submittedName>
        <fullName evidence="2">Methyltransferase domain-containing protein</fullName>
    </submittedName>
</protein>
<accession>A0A8T4LKE8</accession>
<evidence type="ECO:0000313" key="3">
    <source>
        <dbReference type="Proteomes" id="UP000678237"/>
    </source>
</evidence>
<proteinExistence type="predicted"/>
<dbReference type="Proteomes" id="UP000678237">
    <property type="component" value="Unassembled WGS sequence"/>
</dbReference>